<proteinExistence type="predicted"/>
<comment type="caution">
    <text evidence="1">The sequence shown here is derived from an EMBL/GenBank/DDBJ whole genome shotgun (WGS) entry which is preliminary data.</text>
</comment>
<name>A0A0R3E6R9_9BRAD</name>
<keyword evidence="2" id="KW-1185">Reference proteome</keyword>
<dbReference type="OrthoDB" id="5918636at2"/>
<dbReference type="STRING" id="989370.AOQ71_07745"/>
<accession>A0A0R3E6R9</accession>
<dbReference type="EMBL" id="LJYG01000034">
    <property type="protein sequence ID" value="KRQ15780.1"/>
    <property type="molecule type" value="Genomic_DNA"/>
</dbReference>
<evidence type="ECO:0008006" key="3">
    <source>
        <dbReference type="Google" id="ProtNLM"/>
    </source>
</evidence>
<reference evidence="1 2" key="1">
    <citation type="submission" date="2015-09" db="EMBL/GenBank/DDBJ databases">
        <title>Draft Genome Sequence of Bradyrhizobium manausense Strain BR 3351T, a Novel Symbiotic Nitrogen-Fixing Alphaproteobacterium Isolated from Brazilian Amazon Rain Forest.</title>
        <authorList>
            <person name="De Araujo J.L."/>
            <person name="Zilli J.E."/>
        </authorList>
    </citation>
    <scope>NUCLEOTIDE SEQUENCE [LARGE SCALE GENOMIC DNA]</scope>
    <source>
        <strain evidence="1 2">BR3351</strain>
    </source>
</reference>
<dbReference type="RefSeq" id="WP_057743988.1">
    <property type="nucleotide sequence ID" value="NZ_LJYG01000034.1"/>
</dbReference>
<evidence type="ECO:0000313" key="1">
    <source>
        <dbReference type="EMBL" id="KRQ15780.1"/>
    </source>
</evidence>
<dbReference type="Pfam" id="PF14022">
    <property type="entry name" value="DUF4238"/>
    <property type="match status" value="1"/>
</dbReference>
<gene>
    <name evidence="1" type="ORF">AOQ71_07745</name>
</gene>
<organism evidence="1 2">
    <name type="scientific">Bradyrhizobium manausense</name>
    <dbReference type="NCBI Taxonomy" id="989370"/>
    <lineage>
        <taxon>Bacteria</taxon>
        <taxon>Pseudomonadati</taxon>
        <taxon>Pseudomonadota</taxon>
        <taxon>Alphaproteobacteria</taxon>
        <taxon>Hyphomicrobiales</taxon>
        <taxon>Nitrobacteraceae</taxon>
        <taxon>Bradyrhizobium</taxon>
    </lineage>
</organism>
<sequence length="309" mass="34342">MTNKPRRHHFIPQFWIRRFQSPDGKLWSYDKNTDRIGDRSSRQLMQIMNLYTVQPNGADDTTLETVDLNKIDAQGSATFDRIINGGDRSQAAKEALASYLAVQILRDPDVVASFAPRAQELTMSLLETFDAPDFASFRGRWEESFPGASITEAEFNHIKSLGLQDAEDALEQIILALVSQGGVPELPFTDVVKNPDGRNIVRDRLLTFNWTVKTDAAGRFILGDAGVLYNKGDMSDLRAALSRDVALYLTPTDAPALGISSTIAPEHDIQNLNLENAARARRWIVGDKQELDRLKSQVGSQSLPDPNNS</sequence>
<evidence type="ECO:0000313" key="2">
    <source>
        <dbReference type="Proteomes" id="UP000051936"/>
    </source>
</evidence>
<dbReference type="InterPro" id="IPR025332">
    <property type="entry name" value="DUF4238"/>
</dbReference>
<dbReference type="Proteomes" id="UP000051936">
    <property type="component" value="Unassembled WGS sequence"/>
</dbReference>
<protein>
    <recommendedName>
        <fullName evidence="3">DUF4238 domain-containing protein</fullName>
    </recommendedName>
</protein>
<dbReference type="AlphaFoldDB" id="A0A0R3E6R9"/>